<protein>
    <submittedName>
        <fullName evidence="2">Uncharacterized protein</fullName>
    </submittedName>
</protein>
<reference evidence="2" key="1">
    <citation type="journal article" date="2020" name="Stud. Mycol.">
        <title>101 Dothideomycetes genomes: a test case for predicting lifestyles and emergence of pathogens.</title>
        <authorList>
            <person name="Haridas S."/>
            <person name="Albert R."/>
            <person name="Binder M."/>
            <person name="Bloem J."/>
            <person name="Labutti K."/>
            <person name="Salamov A."/>
            <person name="Andreopoulos B."/>
            <person name="Baker S."/>
            <person name="Barry K."/>
            <person name="Bills G."/>
            <person name="Bluhm B."/>
            <person name="Cannon C."/>
            <person name="Castanera R."/>
            <person name="Culley D."/>
            <person name="Daum C."/>
            <person name="Ezra D."/>
            <person name="Gonzalez J."/>
            <person name="Henrissat B."/>
            <person name="Kuo A."/>
            <person name="Liang C."/>
            <person name="Lipzen A."/>
            <person name="Lutzoni F."/>
            <person name="Magnuson J."/>
            <person name="Mondo S."/>
            <person name="Nolan M."/>
            <person name="Ohm R."/>
            <person name="Pangilinan J."/>
            <person name="Park H.-J."/>
            <person name="Ramirez L."/>
            <person name="Alfaro M."/>
            <person name="Sun H."/>
            <person name="Tritt A."/>
            <person name="Yoshinaga Y."/>
            <person name="Zwiers L.-H."/>
            <person name="Turgeon B."/>
            <person name="Goodwin S."/>
            <person name="Spatafora J."/>
            <person name="Crous P."/>
            <person name="Grigoriev I."/>
        </authorList>
    </citation>
    <scope>NUCLEOTIDE SEQUENCE</scope>
    <source>
        <strain evidence="2">CBS 119925</strain>
    </source>
</reference>
<dbReference type="AlphaFoldDB" id="A0A6A6VIK6"/>
<organism evidence="2 3">
    <name type="scientific">Sporormia fimetaria CBS 119925</name>
    <dbReference type="NCBI Taxonomy" id="1340428"/>
    <lineage>
        <taxon>Eukaryota</taxon>
        <taxon>Fungi</taxon>
        <taxon>Dikarya</taxon>
        <taxon>Ascomycota</taxon>
        <taxon>Pezizomycotina</taxon>
        <taxon>Dothideomycetes</taxon>
        <taxon>Pleosporomycetidae</taxon>
        <taxon>Pleosporales</taxon>
        <taxon>Sporormiaceae</taxon>
        <taxon>Sporormia</taxon>
    </lineage>
</organism>
<proteinExistence type="predicted"/>
<sequence length="106" mass="12091">MRGEAVCRKYALGGCLHPRIYTCIFLHTRIRHNRLRPPSTQQKLPSSIQTPTHAPKKNLYRSPYSTPLPARLCNPQTTMLNLAVLSRLRRRPLSCHGTYQTQPADA</sequence>
<gene>
    <name evidence="2" type="ORF">M011DRAFT_466079</name>
</gene>
<feature type="compositionally biased region" description="Polar residues" evidence="1">
    <location>
        <begin position="38"/>
        <end position="52"/>
    </location>
</feature>
<feature type="region of interest" description="Disordered" evidence="1">
    <location>
        <begin position="35"/>
        <end position="62"/>
    </location>
</feature>
<keyword evidence="3" id="KW-1185">Reference proteome</keyword>
<evidence type="ECO:0000256" key="1">
    <source>
        <dbReference type="SAM" id="MobiDB-lite"/>
    </source>
</evidence>
<name>A0A6A6VIK6_9PLEO</name>
<accession>A0A6A6VIK6</accession>
<dbReference type="EMBL" id="MU006567">
    <property type="protein sequence ID" value="KAF2748947.1"/>
    <property type="molecule type" value="Genomic_DNA"/>
</dbReference>
<dbReference type="Proteomes" id="UP000799440">
    <property type="component" value="Unassembled WGS sequence"/>
</dbReference>
<evidence type="ECO:0000313" key="2">
    <source>
        <dbReference type="EMBL" id="KAF2748947.1"/>
    </source>
</evidence>
<evidence type="ECO:0000313" key="3">
    <source>
        <dbReference type="Proteomes" id="UP000799440"/>
    </source>
</evidence>